<name>A0ABT5KAH6_9BURK</name>
<dbReference type="Gene3D" id="3.90.226.10">
    <property type="entry name" value="2-enoyl-CoA Hydratase, Chain A, domain 1"/>
    <property type="match status" value="1"/>
</dbReference>
<reference evidence="3 4" key="1">
    <citation type="submission" date="2022-10" db="EMBL/GenBank/DDBJ databases">
        <title>Paucibacter sp. hw1 Genome sequencing.</title>
        <authorList>
            <person name="Park S."/>
        </authorList>
    </citation>
    <scope>NUCLEOTIDE SEQUENCE [LARGE SCALE GENOMIC DNA]</scope>
    <source>
        <strain evidence="4">hw1</strain>
    </source>
</reference>
<organism evidence="3 4">
    <name type="scientific">Roseateles albus</name>
    <dbReference type="NCBI Taxonomy" id="2987525"/>
    <lineage>
        <taxon>Bacteria</taxon>
        <taxon>Pseudomonadati</taxon>
        <taxon>Pseudomonadota</taxon>
        <taxon>Betaproteobacteria</taxon>
        <taxon>Burkholderiales</taxon>
        <taxon>Sphaerotilaceae</taxon>
        <taxon>Roseateles</taxon>
    </lineage>
</organism>
<feature type="transmembrane region" description="Helical" evidence="1">
    <location>
        <begin position="17"/>
        <end position="38"/>
    </location>
</feature>
<sequence>MAGEADNPADQKSGRTLWLLFSVSLISAFIIGCVLLLVRQYRGDGASAVIEKPTEIIAEAITLMRAKALKGERSDWPEIQSIANQIAHNNGGEREGDLDTALRYLVSKLEDGHSSYLSRAEVQALLAPATAAPGKPASIADAATVQRYAMIATHGFSGLDPATELAAAQYLRALLNESVGRSNCGLLMDLRANSGGNMYPMLSGLLPLLPEGLMLSFKSGKGVSSLVSRRGGEIWVEGERITAALESAPSAPVLPIHIAVLTGPQTGSSGEMVALAFKGRAKTRFFGLPTAGVTSANQPFPLRHGGIFNLATSMTLDRSGKPHPGPIQPDELIEAAAAQKSAEQAAAAWLDKSCK</sequence>
<protein>
    <submittedName>
        <fullName evidence="3">S41 family peptidase</fullName>
    </submittedName>
</protein>
<proteinExistence type="predicted"/>
<gene>
    <name evidence="3" type="ORF">PRZ03_05155</name>
</gene>
<dbReference type="SUPFAM" id="SSF52096">
    <property type="entry name" value="ClpP/crotonase"/>
    <property type="match status" value="1"/>
</dbReference>
<evidence type="ECO:0000313" key="4">
    <source>
        <dbReference type="Proteomes" id="UP001221189"/>
    </source>
</evidence>
<keyword evidence="1" id="KW-0812">Transmembrane</keyword>
<keyword evidence="1" id="KW-0472">Membrane</keyword>
<evidence type="ECO:0000313" key="3">
    <source>
        <dbReference type="EMBL" id="MDC8770951.1"/>
    </source>
</evidence>
<dbReference type="EMBL" id="JAQQXT010000002">
    <property type="protein sequence ID" value="MDC8770951.1"/>
    <property type="molecule type" value="Genomic_DNA"/>
</dbReference>
<comment type="caution">
    <text evidence="3">The sequence shown here is derived from an EMBL/GenBank/DDBJ whole genome shotgun (WGS) entry which is preliminary data.</text>
</comment>
<dbReference type="InterPro" id="IPR029045">
    <property type="entry name" value="ClpP/crotonase-like_dom_sf"/>
</dbReference>
<dbReference type="RefSeq" id="WP_273599305.1">
    <property type="nucleotide sequence ID" value="NZ_JAQQXT010000002.1"/>
</dbReference>
<evidence type="ECO:0000256" key="1">
    <source>
        <dbReference type="SAM" id="Phobius"/>
    </source>
</evidence>
<dbReference type="SMART" id="SM00245">
    <property type="entry name" value="TSPc"/>
    <property type="match status" value="1"/>
</dbReference>
<dbReference type="InterPro" id="IPR005151">
    <property type="entry name" value="Tail-specific_protease"/>
</dbReference>
<keyword evidence="1" id="KW-1133">Transmembrane helix</keyword>
<accession>A0ABT5KAH6</accession>
<evidence type="ECO:0000259" key="2">
    <source>
        <dbReference type="SMART" id="SM00245"/>
    </source>
</evidence>
<keyword evidence="4" id="KW-1185">Reference proteome</keyword>
<dbReference type="Proteomes" id="UP001221189">
    <property type="component" value="Unassembled WGS sequence"/>
</dbReference>
<feature type="domain" description="Tail specific protease" evidence="2">
    <location>
        <begin position="127"/>
        <end position="334"/>
    </location>
</feature>
<dbReference type="Pfam" id="PF03572">
    <property type="entry name" value="Peptidase_S41"/>
    <property type="match status" value="1"/>
</dbReference>